<dbReference type="AlphaFoldDB" id="A0A9P5VFJ1"/>
<sequence>MAKRKKLDSAEDLMHYKHRLLGHFDVMRRNQFFLELVTTSEKQVINRVEVSTSLWNLSMTSNLIQAVKEATAMLCSPKIRFDLSGRAYLHTMDAVHGEEVVC</sequence>
<keyword evidence="2" id="KW-1185">Reference proteome</keyword>
<organism evidence="1 2">
    <name type="scientific">Linnemannia schmuckeri</name>
    <dbReference type="NCBI Taxonomy" id="64567"/>
    <lineage>
        <taxon>Eukaryota</taxon>
        <taxon>Fungi</taxon>
        <taxon>Fungi incertae sedis</taxon>
        <taxon>Mucoromycota</taxon>
        <taxon>Mortierellomycotina</taxon>
        <taxon>Mortierellomycetes</taxon>
        <taxon>Mortierellales</taxon>
        <taxon>Mortierellaceae</taxon>
        <taxon>Linnemannia</taxon>
    </lineage>
</organism>
<dbReference type="EMBL" id="JAAAUQ010000020">
    <property type="protein sequence ID" value="KAF9156568.1"/>
    <property type="molecule type" value="Genomic_DNA"/>
</dbReference>
<comment type="caution">
    <text evidence="1">The sequence shown here is derived from an EMBL/GenBank/DDBJ whole genome shotgun (WGS) entry which is preliminary data.</text>
</comment>
<protein>
    <submittedName>
        <fullName evidence="1">Uncharacterized protein</fullName>
    </submittedName>
</protein>
<evidence type="ECO:0000313" key="1">
    <source>
        <dbReference type="EMBL" id="KAF9156568.1"/>
    </source>
</evidence>
<proteinExistence type="predicted"/>
<dbReference type="Proteomes" id="UP000748756">
    <property type="component" value="Unassembled WGS sequence"/>
</dbReference>
<dbReference type="OrthoDB" id="2424001at2759"/>
<name>A0A9P5VFJ1_9FUNG</name>
<gene>
    <name evidence="1" type="ORF">BG015_004185</name>
</gene>
<evidence type="ECO:0000313" key="2">
    <source>
        <dbReference type="Proteomes" id="UP000748756"/>
    </source>
</evidence>
<accession>A0A9P5VFJ1</accession>
<reference evidence="1" key="1">
    <citation type="journal article" date="2020" name="Fungal Divers.">
        <title>Resolving the Mortierellaceae phylogeny through synthesis of multi-gene phylogenetics and phylogenomics.</title>
        <authorList>
            <person name="Vandepol N."/>
            <person name="Liber J."/>
            <person name="Desiro A."/>
            <person name="Na H."/>
            <person name="Kennedy M."/>
            <person name="Barry K."/>
            <person name="Grigoriev I.V."/>
            <person name="Miller A.N."/>
            <person name="O'Donnell K."/>
            <person name="Stajich J.E."/>
            <person name="Bonito G."/>
        </authorList>
    </citation>
    <scope>NUCLEOTIDE SEQUENCE</scope>
    <source>
        <strain evidence="1">NRRL 6426</strain>
    </source>
</reference>